<dbReference type="EMBL" id="CP016172">
    <property type="protein sequence ID" value="ANN80304.1"/>
    <property type="molecule type" value="Genomic_DNA"/>
</dbReference>
<reference evidence="1 2" key="1">
    <citation type="submission" date="2016-06" db="EMBL/GenBank/DDBJ databases">
        <title>Complete genome sequences of Bordetella bronchialis and Bordetella flabilis.</title>
        <authorList>
            <person name="LiPuma J.J."/>
            <person name="Spilker T."/>
        </authorList>
    </citation>
    <scope>NUCLEOTIDE SEQUENCE [LARGE SCALE GENOMIC DNA]</scope>
    <source>
        <strain evidence="1 2">AU10664</strain>
    </source>
</reference>
<keyword evidence="2" id="KW-1185">Reference proteome</keyword>
<name>A0A193GLZ9_9BORD</name>
<sequence length="241" mass="25747">MPVLAIDRIDCFSNARDCEPTDDPRHVAMVGIGFARESDHQAQSTPDKNPFLNLPGMGTMGQPGLARRGYVVTREGVHVGLTVANTRGSYRFIKLDKAPDGRDWKPLPACITVARTQPACGTALVDTGVTAMYLTVPPDRAATRTEAGATGSRTLVAGTPVGIRFGPDDGPQSPRYGFTAQDRNDPVAPSRIVLVEGHDRPTFVNTSVHVLNAFDYLFDADGGYVAFRRLPPGASQGGIAQ</sequence>
<dbReference type="AlphaFoldDB" id="A0A193GLZ9"/>
<proteinExistence type="predicted"/>
<organism evidence="1 2">
    <name type="scientific">Bordetella flabilis</name>
    <dbReference type="NCBI Taxonomy" id="463014"/>
    <lineage>
        <taxon>Bacteria</taxon>
        <taxon>Pseudomonadati</taxon>
        <taxon>Pseudomonadota</taxon>
        <taxon>Betaproteobacteria</taxon>
        <taxon>Burkholderiales</taxon>
        <taxon>Alcaligenaceae</taxon>
        <taxon>Bordetella</taxon>
    </lineage>
</organism>
<dbReference type="OrthoDB" id="6630099at2"/>
<accession>A0A193GLZ9</accession>
<evidence type="ECO:0000313" key="1">
    <source>
        <dbReference type="EMBL" id="ANN80304.1"/>
    </source>
</evidence>
<evidence type="ECO:0000313" key="2">
    <source>
        <dbReference type="Proteomes" id="UP000091926"/>
    </source>
</evidence>
<dbReference type="Proteomes" id="UP000091926">
    <property type="component" value="Chromosome"/>
</dbReference>
<evidence type="ECO:0008006" key="3">
    <source>
        <dbReference type="Google" id="ProtNLM"/>
    </source>
</evidence>
<protein>
    <recommendedName>
        <fullName evidence="3">Peptidase A2 domain-containing protein</fullName>
    </recommendedName>
</protein>
<gene>
    <name evidence="1" type="ORF">BAU07_07215</name>
</gene>
<dbReference type="STRING" id="463014.BAU07_07215"/>
<dbReference type="KEGG" id="bfz:BAU07_07215"/>